<keyword evidence="1" id="KW-1133">Transmembrane helix</keyword>
<dbReference type="AlphaFoldDB" id="A0A2A5B7I0"/>
<keyword evidence="1" id="KW-0812">Transmembrane</keyword>
<sequence>MVISYALENKSTVFIASFAFGCALAAYYAYMIESYPFMVAESIWSIIALWRWMSTRNKPAIPDDSDQG</sequence>
<proteinExistence type="predicted"/>
<organism evidence="2 3">
    <name type="scientific">SAR86 cluster bacterium</name>
    <dbReference type="NCBI Taxonomy" id="2030880"/>
    <lineage>
        <taxon>Bacteria</taxon>
        <taxon>Pseudomonadati</taxon>
        <taxon>Pseudomonadota</taxon>
        <taxon>Gammaproteobacteria</taxon>
        <taxon>SAR86 cluster</taxon>
    </lineage>
</organism>
<reference evidence="3" key="1">
    <citation type="submission" date="2017-08" db="EMBL/GenBank/DDBJ databases">
        <title>A dynamic microbial community with high functional redundancy inhabits the cold, oxic subseafloor aquifer.</title>
        <authorList>
            <person name="Tully B.J."/>
            <person name="Wheat C.G."/>
            <person name="Glazer B.T."/>
            <person name="Huber J.A."/>
        </authorList>
    </citation>
    <scope>NUCLEOTIDE SEQUENCE [LARGE SCALE GENOMIC DNA]</scope>
</reference>
<comment type="caution">
    <text evidence="2">The sequence shown here is derived from an EMBL/GenBank/DDBJ whole genome shotgun (WGS) entry which is preliminary data.</text>
</comment>
<protein>
    <submittedName>
        <fullName evidence="2">Uncharacterized protein</fullName>
    </submittedName>
</protein>
<gene>
    <name evidence="2" type="ORF">COA96_03040</name>
</gene>
<accession>A0A2A5B7I0</accession>
<keyword evidence="1" id="KW-0472">Membrane</keyword>
<evidence type="ECO:0000313" key="2">
    <source>
        <dbReference type="EMBL" id="PCJ27489.1"/>
    </source>
</evidence>
<feature type="transmembrane region" description="Helical" evidence="1">
    <location>
        <begin position="12"/>
        <end position="29"/>
    </location>
</feature>
<dbReference type="EMBL" id="NVVJ01000006">
    <property type="protein sequence ID" value="PCJ27489.1"/>
    <property type="molecule type" value="Genomic_DNA"/>
</dbReference>
<name>A0A2A5B7I0_9GAMM</name>
<dbReference type="Proteomes" id="UP000218327">
    <property type="component" value="Unassembled WGS sequence"/>
</dbReference>
<evidence type="ECO:0000313" key="3">
    <source>
        <dbReference type="Proteomes" id="UP000218327"/>
    </source>
</evidence>
<evidence type="ECO:0000256" key="1">
    <source>
        <dbReference type="SAM" id="Phobius"/>
    </source>
</evidence>